<name>A0A8J3FZU7_9BURK</name>
<dbReference type="RefSeq" id="WP_189492840.1">
    <property type="nucleotide sequence ID" value="NZ_BMZG01000005.1"/>
</dbReference>
<reference evidence="1" key="1">
    <citation type="journal article" date="2014" name="Int. J. Syst. Evol. Microbiol.">
        <title>Complete genome sequence of Corynebacterium casei LMG S-19264T (=DSM 44701T), isolated from a smear-ripened cheese.</title>
        <authorList>
            <consortium name="US DOE Joint Genome Institute (JGI-PGF)"/>
            <person name="Walter F."/>
            <person name="Albersmeier A."/>
            <person name="Kalinowski J."/>
            <person name="Ruckert C."/>
        </authorList>
    </citation>
    <scope>NUCLEOTIDE SEQUENCE</scope>
    <source>
        <strain evidence="1">KCTC 32501</strain>
    </source>
</reference>
<dbReference type="EMBL" id="BMZG01000005">
    <property type="protein sequence ID" value="GHA71937.1"/>
    <property type="molecule type" value="Genomic_DNA"/>
</dbReference>
<accession>A0A8J3FZU7</accession>
<protein>
    <submittedName>
        <fullName evidence="1">Uncharacterized protein</fullName>
    </submittedName>
</protein>
<evidence type="ECO:0000313" key="1">
    <source>
        <dbReference type="EMBL" id="GHA71937.1"/>
    </source>
</evidence>
<sequence>MYPITRSYVELAIKSSIGDLYQHDHHLMAVNSSERSLTHQLAIHLAKYFPNHHVDCEYNRNGCDPKMLRLPVCSNVSSDALDAKTVFPDIVVHDRGNNDNNLLVIEVKKASSSESPEHDKDKLRAFKNELSYQFAFHITLDLQKQKYEEIN</sequence>
<organism evidence="1 2">
    <name type="scientific">Formosimonas limnophila</name>
    <dbReference type="NCBI Taxonomy" id="1384487"/>
    <lineage>
        <taxon>Bacteria</taxon>
        <taxon>Pseudomonadati</taxon>
        <taxon>Pseudomonadota</taxon>
        <taxon>Betaproteobacteria</taxon>
        <taxon>Burkholderiales</taxon>
        <taxon>Burkholderiaceae</taxon>
        <taxon>Formosimonas</taxon>
    </lineage>
</organism>
<proteinExistence type="predicted"/>
<reference evidence="1" key="2">
    <citation type="submission" date="2020-09" db="EMBL/GenBank/DDBJ databases">
        <authorList>
            <person name="Sun Q."/>
            <person name="Kim S."/>
        </authorList>
    </citation>
    <scope>NUCLEOTIDE SEQUENCE</scope>
    <source>
        <strain evidence="1">KCTC 32501</strain>
    </source>
</reference>
<dbReference type="AlphaFoldDB" id="A0A8J3FZU7"/>
<keyword evidence="2" id="KW-1185">Reference proteome</keyword>
<dbReference type="Proteomes" id="UP000614287">
    <property type="component" value="Unassembled WGS sequence"/>
</dbReference>
<evidence type="ECO:0000313" key="2">
    <source>
        <dbReference type="Proteomes" id="UP000614287"/>
    </source>
</evidence>
<gene>
    <name evidence="1" type="ORF">GCM10009007_11080</name>
</gene>
<comment type="caution">
    <text evidence="1">The sequence shown here is derived from an EMBL/GenBank/DDBJ whole genome shotgun (WGS) entry which is preliminary data.</text>
</comment>